<keyword evidence="4" id="KW-1185">Reference proteome</keyword>
<accession>A0AA86N1I1</accession>
<reference evidence="3" key="1">
    <citation type="submission" date="2022-10" db="EMBL/GenBank/DDBJ databases">
        <authorList>
            <person name="Koch H."/>
        </authorList>
    </citation>
    <scope>NUCLEOTIDE SEQUENCE</scope>
    <source>
        <strain evidence="3">DNF</strain>
    </source>
</reference>
<dbReference type="InterPro" id="IPR001453">
    <property type="entry name" value="MoaB/Mog_dom"/>
</dbReference>
<dbReference type="CDD" id="cd00885">
    <property type="entry name" value="cinA"/>
    <property type="match status" value="1"/>
</dbReference>
<dbReference type="PANTHER" id="PTHR13939">
    <property type="entry name" value="NICOTINAMIDE-NUCLEOTIDE AMIDOHYDROLASE PNCC"/>
    <property type="match status" value="1"/>
</dbReference>
<dbReference type="EMBL" id="OX365700">
    <property type="protein sequence ID" value="CAI4032751.1"/>
    <property type="molecule type" value="Genomic_DNA"/>
</dbReference>
<dbReference type="InterPro" id="IPR050101">
    <property type="entry name" value="CinA"/>
</dbReference>
<dbReference type="PIRSF" id="PIRSF006728">
    <property type="entry name" value="CinA"/>
    <property type="match status" value="1"/>
</dbReference>
<sequence>MIGKPPASFAEIIAIGSELLLGGRLDSNSLFLTEALAREGVEVRYKSVVGDAVRDIARAIGTAARRARWIVVTGGLGPTSDDCTREAVSFVTKRPLQVRAEALRQMTERLATWNRVPNDAQLRQALIPRGALVLANPVGSAPGFAVRHGQALIAALPGVPAEAQQMFETSVVPLIRAKLKAGKEARPAVRIIRRLFHTFGLPESEVQAKIAHLLPPGSPIRLGIYASPLGVSVSLTVIHEGRGRSPASSSSIDRGRSVGEEAVERTLGAMRDQLAPFVYADEADTMESVVGRLLSQQSLTLAVAESCTGGLIGHRLTQVPGSSDYFEGGVICYSNRMKQDWLAVPEPLLRQHGAVSAEVAAAMARGIRARSGASLGLSITGIAGPGGATPGKPVGLVYIGLATPDGQAQAKEFRFHGTRDMIKLRSSQAALDRVRRWLLERRPT</sequence>
<dbReference type="NCBIfam" id="NF001813">
    <property type="entry name" value="PRK00549.1"/>
    <property type="match status" value="1"/>
</dbReference>
<dbReference type="SUPFAM" id="SSF142433">
    <property type="entry name" value="CinA-like"/>
    <property type="match status" value="1"/>
</dbReference>
<dbReference type="NCBIfam" id="TIGR00200">
    <property type="entry name" value="cinA_nterm"/>
    <property type="match status" value="1"/>
</dbReference>
<dbReference type="Proteomes" id="UP001179121">
    <property type="component" value="Chromosome"/>
</dbReference>
<proteinExistence type="inferred from homology"/>
<dbReference type="Pfam" id="PF02464">
    <property type="entry name" value="CinA"/>
    <property type="match status" value="1"/>
</dbReference>
<dbReference type="InterPro" id="IPR008136">
    <property type="entry name" value="CinA_C"/>
</dbReference>
<name>A0AA86N1I1_9BACT</name>
<dbReference type="KEGG" id="nti:DNFV4_03181"/>
<dbReference type="RefSeq" id="WP_289269465.1">
    <property type="nucleotide sequence ID" value="NZ_OX365700.1"/>
</dbReference>
<dbReference type="InterPro" id="IPR041424">
    <property type="entry name" value="CinA_KH"/>
</dbReference>
<dbReference type="Pfam" id="PF00994">
    <property type="entry name" value="MoCF_biosynth"/>
    <property type="match status" value="1"/>
</dbReference>
<evidence type="ECO:0000313" key="3">
    <source>
        <dbReference type="EMBL" id="CAI4032751.1"/>
    </source>
</evidence>
<protein>
    <recommendedName>
        <fullName evidence="1">CinA-like protein</fullName>
    </recommendedName>
</protein>
<dbReference type="InterPro" id="IPR036653">
    <property type="entry name" value="CinA-like_C"/>
</dbReference>
<dbReference type="Gene3D" id="3.90.950.20">
    <property type="entry name" value="CinA-like"/>
    <property type="match status" value="1"/>
</dbReference>
<dbReference type="Pfam" id="PF18146">
    <property type="entry name" value="CinA_KH"/>
    <property type="match status" value="1"/>
</dbReference>
<evidence type="ECO:0000259" key="2">
    <source>
        <dbReference type="SMART" id="SM00852"/>
    </source>
</evidence>
<dbReference type="NCBIfam" id="TIGR00199">
    <property type="entry name" value="PncC_domain"/>
    <property type="match status" value="1"/>
</dbReference>
<dbReference type="SUPFAM" id="SSF53218">
    <property type="entry name" value="Molybdenum cofactor biosynthesis proteins"/>
    <property type="match status" value="1"/>
</dbReference>
<dbReference type="Gene3D" id="3.40.980.10">
    <property type="entry name" value="MoaB/Mog-like domain"/>
    <property type="match status" value="1"/>
</dbReference>
<gene>
    <name evidence="3" type="ORF">DNFV4_03181</name>
</gene>
<dbReference type="Gene3D" id="3.30.70.2860">
    <property type="match status" value="1"/>
</dbReference>
<organism evidence="3 4">
    <name type="scientific">Nitrospira tepida</name>
    <dbReference type="NCBI Taxonomy" id="2973512"/>
    <lineage>
        <taxon>Bacteria</taxon>
        <taxon>Pseudomonadati</taxon>
        <taxon>Nitrospirota</taxon>
        <taxon>Nitrospiria</taxon>
        <taxon>Nitrospirales</taxon>
        <taxon>Nitrospiraceae</taxon>
        <taxon>Nitrospira</taxon>
    </lineage>
</organism>
<dbReference type="InterPro" id="IPR008135">
    <property type="entry name" value="Competence-induced_CinA"/>
</dbReference>
<dbReference type="SMART" id="SM00852">
    <property type="entry name" value="MoCF_biosynth"/>
    <property type="match status" value="1"/>
</dbReference>
<comment type="similarity">
    <text evidence="1">Belongs to the CinA family.</text>
</comment>
<evidence type="ECO:0000313" key="4">
    <source>
        <dbReference type="Proteomes" id="UP001179121"/>
    </source>
</evidence>
<feature type="domain" description="MoaB/Mog" evidence="2">
    <location>
        <begin position="11"/>
        <end position="177"/>
    </location>
</feature>
<dbReference type="AlphaFoldDB" id="A0AA86N1I1"/>
<evidence type="ECO:0000256" key="1">
    <source>
        <dbReference type="HAMAP-Rule" id="MF_00226"/>
    </source>
</evidence>
<dbReference type="InterPro" id="IPR036425">
    <property type="entry name" value="MoaB/Mog-like_dom_sf"/>
</dbReference>
<dbReference type="HAMAP" id="MF_00226_B">
    <property type="entry name" value="CinA_B"/>
    <property type="match status" value="1"/>
</dbReference>
<dbReference type="PANTHER" id="PTHR13939:SF0">
    <property type="entry name" value="NMN AMIDOHYDROLASE-LIKE PROTEIN YFAY"/>
    <property type="match status" value="1"/>
</dbReference>